<evidence type="ECO:0000313" key="8">
    <source>
        <dbReference type="Proteomes" id="UP000824267"/>
    </source>
</evidence>
<protein>
    <submittedName>
        <fullName evidence="7">Alpha-glucan family phosphorylase</fullName>
    </submittedName>
</protein>
<name>A0A9D1RGA4_9BACT</name>
<dbReference type="PANTHER" id="PTHR42655">
    <property type="entry name" value="GLYCOGEN PHOSPHORYLASE"/>
    <property type="match status" value="1"/>
</dbReference>
<dbReference type="Pfam" id="PF11897">
    <property type="entry name" value="DUF3417"/>
    <property type="match status" value="1"/>
</dbReference>
<dbReference type="InterPro" id="IPR052182">
    <property type="entry name" value="Glycogen/Maltodextrin_Phosph"/>
</dbReference>
<evidence type="ECO:0000256" key="4">
    <source>
        <dbReference type="ARBA" id="ARBA00022676"/>
    </source>
</evidence>
<dbReference type="GO" id="GO:0030170">
    <property type="term" value="F:pyridoxal phosphate binding"/>
    <property type="evidence" value="ECO:0007669"/>
    <property type="project" value="InterPro"/>
</dbReference>
<keyword evidence="3" id="KW-0021">Allosteric enzyme</keyword>
<keyword evidence="5" id="KW-0808">Transferase</keyword>
<evidence type="ECO:0000259" key="6">
    <source>
        <dbReference type="Pfam" id="PF11897"/>
    </source>
</evidence>
<evidence type="ECO:0000256" key="5">
    <source>
        <dbReference type="ARBA" id="ARBA00022679"/>
    </source>
</evidence>
<gene>
    <name evidence="7" type="primary">glgP</name>
    <name evidence="7" type="ORF">IAC47_01370</name>
</gene>
<comment type="caution">
    <text evidence="7">The sequence shown here is derived from an EMBL/GenBank/DDBJ whole genome shotgun (WGS) entry which is preliminary data.</text>
</comment>
<accession>A0A9D1RGA4</accession>
<dbReference type="InterPro" id="IPR008631">
    <property type="entry name" value="Glycogen_synth"/>
</dbReference>
<dbReference type="Proteomes" id="UP000824267">
    <property type="component" value="Unassembled WGS sequence"/>
</dbReference>
<evidence type="ECO:0000313" key="7">
    <source>
        <dbReference type="EMBL" id="HIW86915.1"/>
    </source>
</evidence>
<proteinExistence type="inferred from homology"/>
<dbReference type="GO" id="GO:0005978">
    <property type="term" value="P:glycogen biosynthetic process"/>
    <property type="evidence" value="ECO:0007669"/>
    <property type="project" value="InterPro"/>
</dbReference>
<evidence type="ECO:0000256" key="3">
    <source>
        <dbReference type="ARBA" id="ARBA00022533"/>
    </source>
</evidence>
<dbReference type="Pfam" id="PF00343">
    <property type="entry name" value="Phosphorylase"/>
    <property type="match status" value="1"/>
</dbReference>
<dbReference type="InterPro" id="IPR000811">
    <property type="entry name" value="Glyco_trans_35"/>
</dbReference>
<dbReference type="NCBIfam" id="TIGR02094">
    <property type="entry name" value="more_P_ylases"/>
    <property type="match status" value="1"/>
</dbReference>
<dbReference type="Gene3D" id="3.40.50.2000">
    <property type="entry name" value="Glycogen Phosphorylase B"/>
    <property type="match status" value="5"/>
</dbReference>
<dbReference type="EMBL" id="DXGG01000050">
    <property type="protein sequence ID" value="HIW86915.1"/>
    <property type="molecule type" value="Genomic_DNA"/>
</dbReference>
<dbReference type="InterPro" id="IPR011834">
    <property type="entry name" value="Agluc_phsphrylas"/>
</dbReference>
<dbReference type="GO" id="GO:0008184">
    <property type="term" value="F:glycogen phosphorylase activity"/>
    <property type="evidence" value="ECO:0007669"/>
    <property type="project" value="InterPro"/>
</dbReference>
<sequence>MIYADYLFETSWEVCNKVGGIHTVVSTKAKTLVEKFNNNYILIGPDICKDNGANQEFEQDEYMFKSWREYSKSKGLKFRVGRWKTESEPIVILVDFTQYFSQKDTIFSDFWKDYGLDSLTGAWDYIEPCLFGYAAARVIESYYEFYLEPKDRIVAQFHEWMTGSGILYLKKKVPQIATAFTTHATVLGRCLAGNNMAFYDSLKYFEADAVAKQFNLRAKYSLEKLSALHADVFTTVSEITDRECRQFFGKSADVITPNGFENSIVPKADEYDRLSFLSRRKILSVMRALTSTEIEEDAFLVINSGRYEFHNKGIDLFIRAMGELNKRNISRQIVAVIAVPAHHVDAYQSLLESMNNEHFESPTPNRYLTHHLFDPEHDPILRAIEECGLNNSADEKVKIVFIPSYLDGRDGVVNIPYFDFLTAFDLSVFPSYYEPWGYTPMESLAFGVPTVTTSLAGFGRWIEQFSPDHGKAISVIERDDNNTDESIAKIVETIQSHLELDAEYRKALKEQAAKLSDSVTWEKLTDNYHKAYEHALSRSESRREQYSSKQAVSNRYTAMPSWGDNPQWKKILIKPHLPQRLSKLQALSQNLWWTWNNDAYELFKSIDEERFLHFQRSPIHLLESLTQKEMETLSNDETFLQKLDAVSAKFDSYMEKAKEKQDGMVAYFSMEFGIHDTLKIFSGGLGMLAGDYLKQASDSNKNMIGIGLLYRNGYFTQQITKEGEQISAQFPQKFSHLPIQAERDENGQWRKVGISLPGRMIYAKIWRCDVGRVPLYLLDTDIESNQEQDRTITSQLYGGNWEDRLKQEILLGIGGIRLIEQMGLPVVLYHNNEGHSAFSSLERMKNYIQKQGYSFAQAKELVRSSTLFTTHTPVPAGHDTFSEELMRAYLGHFADYLNISWEEFMSLGRGTNDTQSKFSMSVLALTFSLQANGVSRIHARVSREMFASLYKGYLPSELHIDHVTNGVHHKTWTSDLWQKFYLETFGAEYLEDESNPKYWQRIYTADTEKIWNIHLQEKRNLIEMVKRRLKDEFTSRAEAPKLYFDTVNKISTEKLTVGFARRFATYKRANLLFTNLERLEQIVKQGVQFFFAGKAHPQDKAGADLIKRIIEVSKMPQFVGSIIFLENYDMYLAKHLVRGVDLWLNTPTRPMEASGTSGEKAVMNGVVNFSVMDGWWAEGYRPNAGWALPEQASYQSDDYQNALDAEMIYNTFEEQIIPCYNHTDARGVHTLWTEQIQNTIAQIAPHYTMKRQLDEYYSKFYEGMFARTELLSKDNAYLARQYASWKHRIKRLWNTMELVELKVPDADKGAINIDEEFNARITLLLGEIKPEDIGIEMVIANKENNRINDYTTVVPMQLVSYGNQRAEYEIRLKAAIAGVQNYAFRIYPKHPLMTHRTDFPLLKWI</sequence>
<reference evidence="7" key="2">
    <citation type="submission" date="2021-04" db="EMBL/GenBank/DDBJ databases">
        <authorList>
            <person name="Gilroy R."/>
        </authorList>
    </citation>
    <scope>NUCLEOTIDE SEQUENCE</scope>
    <source>
        <strain evidence="7">Gambia16-930</strain>
    </source>
</reference>
<dbReference type="PANTHER" id="PTHR42655:SF1">
    <property type="entry name" value="GLYCOGEN PHOSPHORYLASE"/>
    <property type="match status" value="1"/>
</dbReference>
<reference evidence="7" key="1">
    <citation type="journal article" date="2021" name="PeerJ">
        <title>Extensive microbial diversity within the chicken gut microbiome revealed by metagenomics and culture.</title>
        <authorList>
            <person name="Gilroy R."/>
            <person name="Ravi A."/>
            <person name="Getino M."/>
            <person name="Pursley I."/>
            <person name="Horton D.L."/>
            <person name="Alikhan N.F."/>
            <person name="Baker D."/>
            <person name="Gharbi K."/>
            <person name="Hall N."/>
            <person name="Watson M."/>
            <person name="Adriaenssens E.M."/>
            <person name="Foster-Nyarko E."/>
            <person name="Jarju S."/>
            <person name="Secka A."/>
            <person name="Antonio M."/>
            <person name="Oren A."/>
            <person name="Chaudhuri R.R."/>
            <person name="La Ragione R."/>
            <person name="Hildebrand F."/>
            <person name="Pallen M.J."/>
        </authorList>
    </citation>
    <scope>NUCLEOTIDE SEQUENCE</scope>
    <source>
        <strain evidence="7">Gambia16-930</strain>
    </source>
</reference>
<dbReference type="GO" id="GO:0004373">
    <property type="term" value="F:alpha-1,4-glucan glucosyltransferase (UDP-glucose donor) activity"/>
    <property type="evidence" value="ECO:0007669"/>
    <property type="project" value="InterPro"/>
</dbReference>
<dbReference type="Pfam" id="PF05693">
    <property type="entry name" value="Glycogen_syn"/>
    <property type="match status" value="2"/>
</dbReference>
<evidence type="ECO:0000256" key="2">
    <source>
        <dbReference type="ARBA" id="ARBA00006047"/>
    </source>
</evidence>
<organism evidence="7 8">
    <name type="scientific">Candidatus Onthomorpha intestinigallinarum</name>
    <dbReference type="NCBI Taxonomy" id="2840880"/>
    <lineage>
        <taxon>Bacteria</taxon>
        <taxon>Pseudomonadati</taxon>
        <taxon>Bacteroidota</taxon>
        <taxon>Bacteroidia</taxon>
        <taxon>Bacteroidales</taxon>
        <taxon>Candidatus Onthomorpha</taxon>
    </lineage>
</organism>
<dbReference type="SUPFAM" id="SSF53756">
    <property type="entry name" value="UDP-Glycosyltransferase/glycogen phosphorylase"/>
    <property type="match status" value="2"/>
</dbReference>
<keyword evidence="4" id="KW-0328">Glycosyltransferase</keyword>
<evidence type="ECO:0000256" key="1">
    <source>
        <dbReference type="ARBA" id="ARBA00001275"/>
    </source>
</evidence>
<comment type="catalytic activity">
    <reaction evidence="1">
        <text>[(1-&gt;4)-alpha-D-glucosyl](n) + phosphate = [(1-&gt;4)-alpha-D-glucosyl](n-1) + alpha-D-glucose 1-phosphate</text>
        <dbReference type="Rhea" id="RHEA:41732"/>
        <dbReference type="Rhea" id="RHEA-COMP:9584"/>
        <dbReference type="Rhea" id="RHEA-COMP:9586"/>
        <dbReference type="ChEBI" id="CHEBI:15444"/>
        <dbReference type="ChEBI" id="CHEBI:43474"/>
        <dbReference type="ChEBI" id="CHEBI:58601"/>
        <dbReference type="EC" id="2.4.1.1"/>
    </reaction>
</comment>
<dbReference type="InterPro" id="IPR024517">
    <property type="entry name" value="Glycogen_phosphorylase_DUF3417"/>
</dbReference>
<comment type="similarity">
    <text evidence="2">Belongs to the glycogen phosphorylase family.</text>
</comment>
<feature type="domain" description="DUF3417" evidence="6">
    <location>
        <begin position="577"/>
        <end position="678"/>
    </location>
</feature>